<name>A0ABS8X3G4_9GAMM</name>
<dbReference type="RefSeq" id="WP_182349995.1">
    <property type="nucleotide sequence ID" value="NZ_JAJSPM010000009.1"/>
</dbReference>
<evidence type="ECO:0000256" key="1">
    <source>
        <dbReference type="ARBA" id="ARBA00022729"/>
    </source>
</evidence>
<evidence type="ECO:0000259" key="3">
    <source>
        <dbReference type="Pfam" id="PF13505"/>
    </source>
</evidence>
<comment type="caution">
    <text evidence="4">The sequence shown here is derived from an EMBL/GenBank/DDBJ whole genome shotgun (WGS) entry which is preliminary data.</text>
</comment>
<keyword evidence="1 2" id="KW-0732">Signal</keyword>
<feature type="chain" id="PRO_5045329279" evidence="2">
    <location>
        <begin position="19"/>
        <end position="215"/>
    </location>
</feature>
<sequence>MKLALLTTALLAAGSAASSTVNGWYATGFGGYTYSPSNVERLYYDFFFLSDVHYRWGYNAGGGLGYQSNPIRYEFQYTYLYVDTNQYSVNHRPALDIDGGTKANILMANLYYDFPEKLAKISPFLGVGIGYAFMHATLNSTSRFKRPHFNVDQNSFTYQGTAGLTYNFRENFAINAAYRYLATTDNSNWGKNLQAHMANIGVVYRFDLGTIGSYK</sequence>
<feature type="signal peptide" evidence="2">
    <location>
        <begin position="1"/>
        <end position="18"/>
    </location>
</feature>
<dbReference type="InterPro" id="IPR011250">
    <property type="entry name" value="OMP/PagP_B-barrel"/>
</dbReference>
<gene>
    <name evidence="4" type="ORF">LXO92_13105</name>
</gene>
<dbReference type="InterPro" id="IPR027385">
    <property type="entry name" value="Beta-barrel_OMP"/>
</dbReference>
<dbReference type="SUPFAM" id="SSF56925">
    <property type="entry name" value="OMPA-like"/>
    <property type="match status" value="1"/>
</dbReference>
<accession>A0ABS8X3G4</accession>
<evidence type="ECO:0000313" key="4">
    <source>
        <dbReference type="EMBL" id="MCE3533311.1"/>
    </source>
</evidence>
<evidence type="ECO:0000313" key="5">
    <source>
        <dbReference type="Proteomes" id="UP001320170"/>
    </source>
</evidence>
<organism evidence="4 5">
    <name type="scientific">Legionella resiliens</name>
    <dbReference type="NCBI Taxonomy" id="2905958"/>
    <lineage>
        <taxon>Bacteria</taxon>
        <taxon>Pseudomonadati</taxon>
        <taxon>Pseudomonadota</taxon>
        <taxon>Gammaproteobacteria</taxon>
        <taxon>Legionellales</taxon>
        <taxon>Legionellaceae</taxon>
        <taxon>Legionella</taxon>
    </lineage>
</organism>
<protein>
    <submittedName>
        <fullName evidence="4">Outer membrane beta-barrel protein</fullName>
    </submittedName>
</protein>
<feature type="domain" description="Outer membrane protein beta-barrel" evidence="3">
    <location>
        <begin position="4"/>
        <end position="206"/>
    </location>
</feature>
<evidence type="ECO:0000256" key="2">
    <source>
        <dbReference type="SAM" id="SignalP"/>
    </source>
</evidence>
<dbReference type="EMBL" id="JAJTND010000005">
    <property type="protein sequence ID" value="MCE3533311.1"/>
    <property type="molecule type" value="Genomic_DNA"/>
</dbReference>
<reference evidence="4 5" key="1">
    <citation type="journal article" date="2024" name="Pathogens">
        <title>Characterization of a Novel Species of Legionella Isolated from a Healthcare Facility: Legionella resiliens sp. nov.</title>
        <authorList>
            <person name="Cristino S."/>
            <person name="Pascale M.R."/>
            <person name="Marino F."/>
            <person name="Derelitto C."/>
            <person name="Salaris S."/>
            <person name="Orsini M."/>
            <person name="Squarzoni S."/>
            <person name="Grottola A."/>
            <person name="Girolamini L."/>
        </authorList>
    </citation>
    <scope>NUCLEOTIDE SEQUENCE [LARGE SCALE GENOMIC DNA]</scope>
    <source>
        <strain evidence="4 5">8cVS16</strain>
    </source>
</reference>
<proteinExistence type="predicted"/>
<dbReference type="Proteomes" id="UP001320170">
    <property type="component" value="Unassembled WGS sequence"/>
</dbReference>
<dbReference type="Pfam" id="PF13505">
    <property type="entry name" value="OMP_b-brl"/>
    <property type="match status" value="1"/>
</dbReference>
<dbReference type="Gene3D" id="2.40.160.20">
    <property type="match status" value="1"/>
</dbReference>
<keyword evidence="5" id="KW-1185">Reference proteome</keyword>